<evidence type="ECO:0000313" key="11">
    <source>
        <dbReference type="Proteomes" id="UP000030816"/>
    </source>
</evidence>
<dbReference type="RefSeq" id="XP_040674862.1">
    <property type="nucleotide sequence ID" value="XM_040827158.1"/>
</dbReference>
<organism evidence="10 11">
    <name type="scientific">Metarhizium album (strain ARSEF 1941)</name>
    <dbReference type="NCBI Taxonomy" id="1081103"/>
    <lineage>
        <taxon>Eukaryota</taxon>
        <taxon>Fungi</taxon>
        <taxon>Dikarya</taxon>
        <taxon>Ascomycota</taxon>
        <taxon>Pezizomycotina</taxon>
        <taxon>Sordariomycetes</taxon>
        <taxon>Hypocreomycetidae</taxon>
        <taxon>Hypocreales</taxon>
        <taxon>Clavicipitaceae</taxon>
        <taxon>Metarhizium</taxon>
    </lineage>
</organism>
<dbReference type="GO" id="GO:0006364">
    <property type="term" value="P:rRNA processing"/>
    <property type="evidence" value="ECO:0007669"/>
    <property type="project" value="UniProtKB-KW"/>
</dbReference>
<evidence type="ECO:0000256" key="9">
    <source>
        <dbReference type="ARBA" id="ARBA00025655"/>
    </source>
</evidence>
<evidence type="ECO:0000256" key="2">
    <source>
        <dbReference type="ARBA" id="ARBA00005424"/>
    </source>
</evidence>
<dbReference type="FunFam" id="2.40.10.310:FF:000001">
    <property type="entry name" value="NSA2, ribosome biogenesis homolog"/>
    <property type="match status" value="1"/>
</dbReference>
<evidence type="ECO:0000256" key="5">
    <source>
        <dbReference type="ARBA" id="ARBA00022517"/>
    </source>
</evidence>
<dbReference type="OrthoDB" id="1847590at2759"/>
<keyword evidence="7" id="KW-0539">Nucleus</keyword>
<gene>
    <name evidence="10" type="ORF">MAM_08360</name>
</gene>
<evidence type="ECO:0000256" key="4">
    <source>
        <dbReference type="ARBA" id="ARBA00015437"/>
    </source>
</evidence>
<evidence type="ECO:0000256" key="1">
    <source>
        <dbReference type="ARBA" id="ARBA00004604"/>
    </source>
</evidence>
<keyword evidence="8" id="KW-0687">Ribonucleoprotein</keyword>
<dbReference type="EMBL" id="AZHE01000052">
    <property type="protein sequence ID" value="KHN93796.1"/>
    <property type="molecule type" value="Genomic_DNA"/>
</dbReference>
<comment type="caution">
    <text evidence="10">The sequence shown here is derived from an EMBL/GenBank/DDBJ whole genome shotgun (WGS) entry which is preliminary data.</text>
</comment>
<dbReference type="Pfam" id="PF01201">
    <property type="entry name" value="Ribosomal_S8e"/>
    <property type="match status" value="1"/>
</dbReference>
<evidence type="ECO:0000313" key="10">
    <source>
        <dbReference type="EMBL" id="KHN93796.1"/>
    </source>
</evidence>
<dbReference type="GeneID" id="63742815"/>
<evidence type="ECO:0000256" key="6">
    <source>
        <dbReference type="ARBA" id="ARBA00022552"/>
    </source>
</evidence>
<reference evidence="10 11" key="1">
    <citation type="journal article" date="2014" name="Proc. Natl. Acad. Sci. U.S.A.">
        <title>Trajectory and genomic determinants of fungal-pathogen speciation and host adaptation.</title>
        <authorList>
            <person name="Hu X."/>
            <person name="Xiao G."/>
            <person name="Zheng P."/>
            <person name="Shang Y."/>
            <person name="Su Y."/>
            <person name="Zhang X."/>
            <person name="Liu X."/>
            <person name="Zhan S."/>
            <person name="St Leger R.J."/>
            <person name="Wang C."/>
        </authorList>
    </citation>
    <scope>NUCLEOTIDE SEQUENCE [LARGE SCALE GENOMIC DNA]</scope>
    <source>
        <strain evidence="10 11">ARSEF 1941</strain>
    </source>
</reference>
<dbReference type="GO" id="GO:0042273">
    <property type="term" value="P:ribosomal large subunit biogenesis"/>
    <property type="evidence" value="ECO:0007669"/>
    <property type="project" value="UniProtKB-ARBA"/>
</dbReference>
<dbReference type="GO" id="GO:0030684">
    <property type="term" value="C:preribosome"/>
    <property type="evidence" value="ECO:0007669"/>
    <property type="project" value="UniProtKB-ARBA"/>
</dbReference>
<keyword evidence="5" id="KW-0690">Ribosome biogenesis</keyword>
<proteinExistence type="inferred from homology"/>
<dbReference type="Gene3D" id="2.40.10.310">
    <property type="match status" value="1"/>
</dbReference>
<dbReference type="STRING" id="1081103.A0A0B2WDA2"/>
<protein>
    <recommendedName>
        <fullName evidence="3">Ribosome biogenesis protein NSA2</fullName>
    </recommendedName>
    <alternativeName>
        <fullName evidence="4">Ribosome biogenesis protein nsa2</fullName>
    </alternativeName>
</protein>
<keyword evidence="6" id="KW-0698">rRNA processing</keyword>
<dbReference type="GO" id="GO:0005730">
    <property type="term" value="C:nucleolus"/>
    <property type="evidence" value="ECO:0007669"/>
    <property type="project" value="UniProtKB-SubCell"/>
</dbReference>
<keyword evidence="11" id="KW-1185">Reference proteome</keyword>
<accession>A0A0B2WDA2</accession>
<dbReference type="Proteomes" id="UP000030816">
    <property type="component" value="Unassembled WGS sequence"/>
</dbReference>
<comment type="function">
    <text evidence="9">Involved in the biogenesis of the 60S ribosomal subunit. May play a part in the quality control of pre-60S particles.</text>
</comment>
<evidence type="ECO:0000256" key="7">
    <source>
        <dbReference type="ARBA" id="ARBA00023242"/>
    </source>
</evidence>
<sequence length="293" mass="32434">MERFIRPSGLRQKTAHVSHPELAVTIKAPILSVKKNPSNPLYTRLGVLTKGCVIEVNTSELGLTTASGKVVWGRYAQITNDPENDGCVNAVLLASSDLLENQALHDFSRDFNAMNQPHEANGSPLIENILESNPDHGAGACDRPPQEGDVIAFASLDYDEEDMTEENRNACTITEDSAEGDVFKSAEAIASAMSSSVEETSDQQPVPQDVRCFTASQLQLYIERLDDVRSPQKAEDRKKFLETTYQIACITNNKPPSVPSSLYDSVIRSDAWYSAIFHRLFDFFVKAEQPQHK</sequence>
<name>A0A0B2WDA2_METAS</name>
<dbReference type="HOGENOM" id="CLU_950215_0_0_1"/>
<comment type="subcellular location">
    <subcellularLocation>
        <location evidence="1">Nucleus</location>
        <location evidence="1">Nucleolus</location>
    </subcellularLocation>
</comment>
<dbReference type="PANTHER" id="PTHR12642">
    <property type="entry name" value="RIBOSOME BIOGENESIS PROTEIN NSA2 HOMOLOG"/>
    <property type="match status" value="1"/>
</dbReference>
<evidence type="ECO:0000256" key="8">
    <source>
        <dbReference type="ARBA" id="ARBA00023274"/>
    </source>
</evidence>
<comment type="similarity">
    <text evidence="2">Belongs to the eukaryotic ribosomal protein eS8 family. Ribosome biogenesis protein NSA2 subfamily.</text>
</comment>
<evidence type="ECO:0000256" key="3">
    <source>
        <dbReference type="ARBA" id="ARBA00014235"/>
    </source>
</evidence>
<dbReference type="AlphaFoldDB" id="A0A0B2WDA2"/>
<dbReference type="InterPro" id="IPR039411">
    <property type="entry name" value="NSA2_fam"/>
</dbReference>
<dbReference type="InterPro" id="IPR022309">
    <property type="entry name" value="Ribosomal_Se8/biogenesis_NSA2"/>
</dbReference>